<proteinExistence type="predicted"/>
<dbReference type="PANTHER" id="PTHR32347:SF14">
    <property type="entry name" value="EFFLUX SYSTEM COMPONENT YKNX-RELATED"/>
    <property type="match status" value="1"/>
</dbReference>
<dbReference type="Gene3D" id="2.40.420.20">
    <property type="match status" value="1"/>
</dbReference>
<keyword evidence="4" id="KW-1133">Transmembrane helix</keyword>
<keyword evidence="4" id="KW-0472">Membrane</keyword>
<dbReference type="PANTHER" id="PTHR32347">
    <property type="entry name" value="EFFLUX SYSTEM COMPONENT YKNX-RELATED"/>
    <property type="match status" value="1"/>
</dbReference>
<evidence type="ECO:0000256" key="4">
    <source>
        <dbReference type="SAM" id="Phobius"/>
    </source>
</evidence>
<evidence type="ECO:0000256" key="3">
    <source>
        <dbReference type="SAM" id="Coils"/>
    </source>
</evidence>
<dbReference type="EMBL" id="CACRUP010000003">
    <property type="protein sequence ID" value="VYT73287.1"/>
    <property type="molecule type" value="Genomic_DNA"/>
</dbReference>
<dbReference type="InterPro" id="IPR058636">
    <property type="entry name" value="Beta-barrel_YknX"/>
</dbReference>
<name>A0A6N2Z513_9FIRM</name>
<comment type="subcellular location">
    <subcellularLocation>
        <location evidence="1">Cell envelope</location>
    </subcellularLocation>
</comment>
<dbReference type="Pfam" id="PF25990">
    <property type="entry name" value="Beta-barrel_YknX"/>
    <property type="match status" value="1"/>
</dbReference>
<evidence type="ECO:0000256" key="2">
    <source>
        <dbReference type="ARBA" id="ARBA00023054"/>
    </source>
</evidence>
<dbReference type="Gene3D" id="2.40.30.170">
    <property type="match status" value="1"/>
</dbReference>
<dbReference type="RefSeq" id="WP_156700406.1">
    <property type="nucleotide sequence ID" value="NZ_CACRUP010000003.1"/>
</dbReference>
<protein>
    <submittedName>
        <fullName evidence="6">Macrolide transporter subunit MacA</fullName>
    </submittedName>
</protein>
<accession>A0A6N2Z513</accession>
<dbReference type="AlphaFoldDB" id="A0A6N2Z513"/>
<dbReference type="InterPro" id="IPR050465">
    <property type="entry name" value="UPF0194_transport"/>
</dbReference>
<keyword evidence="2 3" id="KW-0175">Coiled coil</keyword>
<feature type="domain" description="YknX-like beta-barrel" evidence="5">
    <location>
        <begin position="529"/>
        <end position="607"/>
    </location>
</feature>
<dbReference type="GO" id="GO:0030313">
    <property type="term" value="C:cell envelope"/>
    <property type="evidence" value="ECO:0007669"/>
    <property type="project" value="UniProtKB-SubCell"/>
</dbReference>
<evidence type="ECO:0000256" key="1">
    <source>
        <dbReference type="ARBA" id="ARBA00004196"/>
    </source>
</evidence>
<reference evidence="6" key="1">
    <citation type="submission" date="2019-11" db="EMBL/GenBank/DDBJ databases">
        <authorList>
            <person name="Feng L."/>
        </authorList>
    </citation>
    <scope>NUCLEOTIDE SEQUENCE</scope>
    <source>
        <strain evidence="6">PgorbachiiLFYP46</strain>
    </source>
</reference>
<gene>
    <name evidence="6" type="ORF">PGLFYP46_00915</name>
</gene>
<keyword evidence="4" id="KW-0812">Transmembrane</keyword>
<feature type="transmembrane region" description="Helical" evidence="4">
    <location>
        <begin position="20"/>
        <end position="37"/>
    </location>
</feature>
<dbReference type="Gene3D" id="2.40.50.100">
    <property type="match status" value="1"/>
</dbReference>
<organism evidence="6">
    <name type="scientific">Peptoniphilus gorbachii</name>
    <dbReference type="NCBI Taxonomy" id="411567"/>
    <lineage>
        <taxon>Bacteria</taxon>
        <taxon>Bacillati</taxon>
        <taxon>Bacillota</taxon>
        <taxon>Tissierellia</taxon>
        <taxon>Tissierellales</taxon>
        <taxon>Peptoniphilaceae</taxon>
        <taxon>Peptoniphilus</taxon>
    </lineage>
</organism>
<sequence>MKNLYIKAKNIIFKNKITKIIFALLLIATIFLIFKLISGKLGKNTGEVISVNQVVTLKKGSVTNSVSEKGRVVPSNSLEVFAEKPLSITNINVKVGDQVKKGDIIAELDSSSIEEQLKSRRAQKSATEKNLSAQISAAKKRLSEAISGRDSGKNPALVAAETSLTQAMDQYLSAQKSYDDFKRSLDERYNQGIIQERNTRENLAYQEEATDLKYKQLQDDLNKNANKITDNRAMASDKSRQESYLQNALDNEKRRLTELGIEMKKEQGRLTEAQEKVSSYQAAITKLGVEKEDLEEKFFKLIGDPKSEPSEINNVKTDIEKIKAEIRSNEDAMKAINFEEIKKSANENINRLTRTQNEVEIEVNRISEDLANVKADEQKYTSEADALEKELEAQEKQIDATKLEVKKAKEDIYADADKVLKSQKARDDELKTLEQNVKTARDNYESAKKNLESTKVQVANEISGLSDNLKTARAGVNNLDNVEIENLTEELEKVLIKAPADGTVTEVNAKKGQAPAGSVAKIETIDTLRIESQIKEYDKNSVSVGTNVEITSDSVMGETYKGKVISIDPVPMPTSEENKSGEVLYKTVIEINEGQNIKLAPGMTLRVKYILSQEKDTFKVPTDAVFERDGKNYVLALKEMGKDKYQIEKVEVNLGLSNDAETAIKSKNLKEKDKILATSGGYGEGNIVKIEDSLGDKKTGEKNEK</sequence>
<evidence type="ECO:0000313" key="6">
    <source>
        <dbReference type="EMBL" id="VYT73287.1"/>
    </source>
</evidence>
<evidence type="ECO:0000259" key="5">
    <source>
        <dbReference type="Pfam" id="PF25990"/>
    </source>
</evidence>
<feature type="coiled-coil region" evidence="3">
    <location>
        <begin position="249"/>
        <end position="468"/>
    </location>
</feature>